<feature type="binding site" evidence="6">
    <location>
        <position position="24"/>
    </location>
    <ligand>
        <name>ATP</name>
        <dbReference type="ChEBI" id="CHEBI:30616"/>
    </ligand>
</feature>
<sequence length="285" mass="32527">IGSGSYGDVCRATDCQASLTVALKRVGDVLCCPLLAKRVLREVCIMRRLSHRYVITLTDVFISMSMEVSGGIDLYIATEFADGGDMYHLREPLTPQHVKFLMWQLLTGMSYIHSCRVWHRDLKSENILLMADMSVKICDFGLSRSAEEVKLRYYRAPEVIMSRGQYSSSIDIWSLGCIFWNVQTREEPVTPGQGLDVIFNVIGTPGWSDIESVPSESWRSYLKHLPGRVRNLTEQLLGYVDQEALDLLFRMLAFNPGRRCTAEEALSHIYVSNRLYFAFSYKYSM</sequence>
<keyword evidence="5 6" id="KW-0067">ATP-binding</keyword>
<dbReference type="GO" id="GO:0005524">
    <property type="term" value="F:ATP binding"/>
    <property type="evidence" value="ECO:0007669"/>
    <property type="project" value="UniProtKB-UniRule"/>
</dbReference>
<dbReference type="STRING" id="88036.D8T437"/>
<evidence type="ECO:0000256" key="4">
    <source>
        <dbReference type="ARBA" id="ARBA00022777"/>
    </source>
</evidence>
<gene>
    <name evidence="9" type="ORF">SELMODRAFT_131428</name>
</gene>
<dbReference type="OMA" id="ATPCYRA"/>
<comment type="similarity">
    <text evidence="7">Belongs to the protein kinase superfamily.</text>
</comment>
<dbReference type="GO" id="GO:0004674">
    <property type="term" value="F:protein serine/threonine kinase activity"/>
    <property type="evidence" value="ECO:0000318"/>
    <property type="project" value="GO_Central"/>
</dbReference>
<feature type="non-terminal residue" evidence="9">
    <location>
        <position position="1"/>
    </location>
</feature>
<dbReference type="PROSITE" id="PS00107">
    <property type="entry name" value="PROTEIN_KINASE_ATP"/>
    <property type="match status" value="1"/>
</dbReference>
<organism evidence="10">
    <name type="scientific">Selaginella moellendorffii</name>
    <name type="common">Spikemoss</name>
    <dbReference type="NCBI Taxonomy" id="88036"/>
    <lineage>
        <taxon>Eukaryota</taxon>
        <taxon>Viridiplantae</taxon>
        <taxon>Streptophyta</taxon>
        <taxon>Embryophyta</taxon>
        <taxon>Tracheophyta</taxon>
        <taxon>Lycopodiopsida</taxon>
        <taxon>Selaginellales</taxon>
        <taxon>Selaginellaceae</taxon>
        <taxon>Selaginella</taxon>
    </lineage>
</organism>
<protein>
    <recommendedName>
        <fullName evidence="8">Protein kinase domain-containing protein</fullName>
    </recommendedName>
</protein>
<dbReference type="GO" id="GO:0005737">
    <property type="term" value="C:cytoplasm"/>
    <property type="evidence" value="ECO:0000318"/>
    <property type="project" value="GO_Central"/>
</dbReference>
<dbReference type="InterPro" id="IPR011009">
    <property type="entry name" value="Kinase-like_dom_sf"/>
</dbReference>
<keyword evidence="2" id="KW-0808">Transferase</keyword>
<dbReference type="Proteomes" id="UP000001514">
    <property type="component" value="Unassembled WGS sequence"/>
</dbReference>
<dbReference type="Gramene" id="EFJ08589">
    <property type="protein sequence ID" value="EFJ08589"/>
    <property type="gene ID" value="SELMODRAFT_131428"/>
</dbReference>
<dbReference type="AlphaFoldDB" id="D8T437"/>
<dbReference type="GO" id="GO:0035556">
    <property type="term" value="P:intracellular signal transduction"/>
    <property type="evidence" value="ECO:0000318"/>
    <property type="project" value="GO_Central"/>
</dbReference>
<keyword evidence="10" id="KW-1185">Reference proteome</keyword>
<accession>D8T437</accession>
<dbReference type="InterPro" id="IPR008271">
    <property type="entry name" value="Ser/Thr_kinase_AS"/>
</dbReference>
<dbReference type="GO" id="GO:0005634">
    <property type="term" value="C:nucleus"/>
    <property type="evidence" value="ECO:0000318"/>
    <property type="project" value="GO_Central"/>
</dbReference>
<dbReference type="EMBL" id="GL377672">
    <property type="protein sequence ID" value="EFJ08589.1"/>
    <property type="molecule type" value="Genomic_DNA"/>
</dbReference>
<name>D8T437_SELML</name>
<dbReference type="KEGG" id="smo:SELMODRAFT_131428"/>
<dbReference type="InterPro" id="IPR017441">
    <property type="entry name" value="Protein_kinase_ATP_BS"/>
</dbReference>
<evidence type="ECO:0000256" key="1">
    <source>
        <dbReference type="ARBA" id="ARBA00022527"/>
    </source>
</evidence>
<evidence type="ECO:0000259" key="8">
    <source>
        <dbReference type="PROSITE" id="PS50011"/>
    </source>
</evidence>
<evidence type="ECO:0000313" key="10">
    <source>
        <dbReference type="Proteomes" id="UP000001514"/>
    </source>
</evidence>
<dbReference type="SUPFAM" id="SSF56112">
    <property type="entry name" value="Protein kinase-like (PK-like)"/>
    <property type="match status" value="1"/>
</dbReference>
<dbReference type="FunFam" id="1.10.510.10:FF:000624">
    <property type="entry name" value="Mitogen-activated protein kinase"/>
    <property type="match status" value="1"/>
</dbReference>
<dbReference type="eggNOG" id="KOG0660">
    <property type="taxonomic scope" value="Eukaryota"/>
</dbReference>
<keyword evidence="4" id="KW-0418">Kinase</keyword>
<dbReference type="Gene3D" id="3.30.200.20">
    <property type="entry name" value="Phosphorylase Kinase, domain 1"/>
    <property type="match status" value="1"/>
</dbReference>
<dbReference type="Gene3D" id="1.10.510.10">
    <property type="entry name" value="Transferase(Phosphotransferase) domain 1"/>
    <property type="match status" value="1"/>
</dbReference>
<evidence type="ECO:0000256" key="6">
    <source>
        <dbReference type="PROSITE-ProRule" id="PRU10141"/>
    </source>
</evidence>
<dbReference type="InterPro" id="IPR000719">
    <property type="entry name" value="Prot_kinase_dom"/>
</dbReference>
<evidence type="ECO:0000313" key="9">
    <source>
        <dbReference type="EMBL" id="EFJ08589.1"/>
    </source>
</evidence>
<evidence type="ECO:0000256" key="3">
    <source>
        <dbReference type="ARBA" id="ARBA00022741"/>
    </source>
</evidence>
<evidence type="ECO:0000256" key="7">
    <source>
        <dbReference type="RuleBase" id="RU000304"/>
    </source>
</evidence>
<feature type="domain" description="Protein kinase" evidence="8">
    <location>
        <begin position="1"/>
        <end position="271"/>
    </location>
</feature>
<reference evidence="9 10" key="1">
    <citation type="journal article" date="2011" name="Science">
        <title>The Selaginella genome identifies genetic changes associated with the evolution of vascular plants.</title>
        <authorList>
            <person name="Banks J.A."/>
            <person name="Nishiyama T."/>
            <person name="Hasebe M."/>
            <person name="Bowman J.L."/>
            <person name="Gribskov M."/>
            <person name="dePamphilis C."/>
            <person name="Albert V.A."/>
            <person name="Aono N."/>
            <person name="Aoyama T."/>
            <person name="Ambrose B.A."/>
            <person name="Ashton N.W."/>
            <person name="Axtell M.J."/>
            <person name="Barker E."/>
            <person name="Barker M.S."/>
            <person name="Bennetzen J.L."/>
            <person name="Bonawitz N.D."/>
            <person name="Chapple C."/>
            <person name="Cheng C."/>
            <person name="Correa L.G."/>
            <person name="Dacre M."/>
            <person name="DeBarry J."/>
            <person name="Dreyer I."/>
            <person name="Elias M."/>
            <person name="Engstrom E.M."/>
            <person name="Estelle M."/>
            <person name="Feng L."/>
            <person name="Finet C."/>
            <person name="Floyd S.K."/>
            <person name="Frommer W.B."/>
            <person name="Fujita T."/>
            <person name="Gramzow L."/>
            <person name="Gutensohn M."/>
            <person name="Harholt J."/>
            <person name="Hattori M."/>
            <person name="Heyl A."/>
            <person name="Hirai T."/>
            <person name="Hiwatashi Y."/>
            <person name="Ishikawa M."/>
            <person name="Iwata M."/>
            <person name="Karol K.G."/>
            <person name="Koehler B."/>
            <person name="Kolukisaoglu U."/>
            <person name="Kubo M."/>
            <person name="Kurata T."/>
            <person name="Lalonde S."/>
            <person name="Li K."/>
            <person name="Li Y."/>
            <person name="Litt A."/>
            <person name="Lyons E."/>
            <person name="Manning G."/>
            <person name="Maruyama T."/>
            <person name="Michael T.P."/>
            <person name="Mikami K."/>
            <person name="Miyazaki S."/>
            <person name="Morinaga S."/>
            <person name="Murata T."/>
            <person name="Mueller-Roeber B."/>
            <person name="Nelson D.R."/>
            <person name="Obara M."/>
            <person name="Oguri Y."/>
            <person name="Olmstead R.G."/>
            <person name="Onodera N."/>
            <person name="Petersen B.L."/>
            <person name="Pils B."/>
            <person name="Prigge M."/>
            <person name="Rensing S.A."/>
            <person name="Riano-Pachon D.M."/>
            <person name="Roberts A.W."/>
            <person name="Sato Y."/>
            <person name="Scheller H.V."/>
            <person name="Schulz B."/>
            <person name="Schulz C."/>
            <person name="Shakirov E.V."/>
            <person name="Shibagaki N."/>
            <person name="Shinohara N."/>
            <person name="Shippen D.E."/>
            <person name="Soerensen I."/>
            <person name="Sotooka R."/>
            <person name="Sugimoto N."/>
            <person name="Sugita M."/>
            <person name="Sumikawa N."/>
            <person name="Tanurdzic M."/>
            <person name="Theissen G."/>
            <person name="Ulvskov P."/>
            <person name="Wakazuki S."/>
            <person name="Weng J.K."/>
            <person name="Willats W.W."/>
            <person name="Wipf D."/>
            <person name="Wolf P.G."/>
            <person name="Yang L."/>
            <person name="Zimmer A.D."/>
            <person name="Zhu Q."/>
            <person name="Mitros T."/>
            <person name="Hellsten U."/>
            <person name="Loque D."/>
            <person name="Otillar R."/>
            <person name="Salamov A."/>
            <person name="Schmutz J."/>
            <person name="Shapiro H."/>
            <person name="Lindquist E."/>
            <person name="Lucas S."/>
            <person name="Rokhsar D."/>
            <person name="Grigoriev I.V."/>
        </authorList>
    </citation>
    <scope>NUCLEOTIDE SEQUENCE [LARGE SCALE GENOMIC DNA]</scope>
</reference>
<dbReference type="Pfam" id="PF00069">
    <property type="entry name" value="Pkinase"/>
    <property type="match status" value="1"/>
</dbReference>
<dbReference type="InterPro" id="IPR050117">
    <property type="entry name" value="MAPK"/>
</dbReference>
<keyword evidence="3 6" id="KW-0547">Nucleotide-binding</keyword>
<evidence type="ECO:0000256" key="5">
    <source>
        <dbReference type="ARBA" id="ARBA00022840"/>
    </source>
</evidence>
<keyword evidence="1 7" id="KW-0723">Serine/threonine-protein kinase</keyword>
<dbReference type="PROSITE" id="PS50011">
    <property type="entry name" value="PROTEIN_KINASE_DOM"/>
    <property type="match status" value="1"/>
</dbReference>
<dbReference type="SMART" id="SM00220">
    <property type="entry name" value="S_TKc"/>
    <property type="match status" value="1"/>
</dbReference>
<dbReference type="HOGENOM" id="CLU_000288_181_1_1"/>
<proteinExistence type="inferred from homology"/>
<evidence type="ECO:0000256" key="2">
    <source>
        <dbReference type="ARBA" id="ARBA00022679"/>
    </source>
</evidence>
<dbReference type="InParanoid" id="D8T437"/>
<dbReference type="PROSITE" id="PS00108">
    <property type="entry name" value="PROTEIN_KINASE_ST"/>
    <property type="match status" value="1"/>
</dbReference>
<dbReference type="PANTHER" id="PTHR24055">
    <property type="entry name" value="MITOGEN-ACTIVATED PROTEIN KINASE"/>
    <property type="match status" value="1"/>
</dbReference>